<comment type="caution">
    <text evidence="3">The sequence shown here is derived from an EMBL/GenBank/DDBJ whole genome shotgun (WGS) entry which is preliminary data.</text>
</comment>
<evidence type="ECO:0000313" key="4">
    <source>
        <dbReference type="Proteomes" id="UP000261324"/>
    </source>
</evidence>
<evidence type="ECO:0000259" key="1">
    <source>
        <dbReference type="Pfam" id="PF01471"/>
    </source>
</evidence>
<dbReference type="CDD" id="cd06418">
    <property type="entry name" value="GH25_BacA-like"/>
    <property type="match status" value="1"/>
</dbReference>
<dbReference type="EMBL" id="QSRA01000006">
    <property type="protein sequence ID" value="RGK84595.1"/>
    <property type="molecule type" value="Genomic_DNA"/>
</dbReference>
<dbReference type="RefSeq" id="WP_117659400.1">
    <property type="nucleotide sequence ID" value="NZ_QSRA01000006.1"/>
</dbReference>
<dbReference type="InterPro" id="IPR002477">
    <property type="entry name" value="Peptidoglycan-bd-like"/>
</dbReference>
<dbReference type="SUPFAM" id="SSF47090">
    <property type="entry name" value="PGBD-like"/>
    <property type="match status" value="1"/>
</dbReference>
<name>A0A3E4PXS5_9FIRM</name>
<sequence>MSEAKGDSRVTEVQEWLNETYGAQSWFTKLTVDGMTGAGTCKALCKALQYEIGVKNVDGVIGAGTLAVCPTIGATVTNTNLIKIIQCGFYCKGYECGGITGHYGVAVEIAAQKFKMDAGFDVGNGELQPIFIRALLNTDAFVLVKNGKDYVREAQQYLNNTYIVKLSNWALIPCNGIPDRNMMKAIIAGLQYEEANHSTSGVDGIYGKNTLSKAPTLSSGTAKTAYVKIVQMCLMCMMETNAGMDGAFGSALKDQIEEFQKFYCLSGVTSGTVDRITWASLLSSKGETSRAAKACDTSTVLNYAKAKSLYDAGYRYVGRYLSGTVGGKRSKAMTAEEIADIFKAGLRIFAIFQEGTPSMSRYTLESGVSEAQKALSAARQLGIPEDAIIYFAIDYDVMESGINAVKQYFAGIRRVFAKAGYYYHAGIYGARNVCSKVCNSGLVESSYVSDMSTGFSGNLGYKIPENWAFDQFHEYQFPSTDGTFGLDKVGYSGRYNGFVSVTKANEMMPDVSDDYRRQKAVKLFKALGLPLRAGFKMATKYKYYQPYLEVTYSVYEKAELLPDEGVKATVTVENGKMQTDVSNTMETIFGKLDIKYTTDLGITSAFTIELLSKEIENGSIGIDFKLNAVGELILILKCKAILREDALTRYTMGYEIELKYLPKDDSAPQEEYEYTELYNWMMENQGQVATAGVVLLLGCWVLAELVSGGTVNVMIPVFVTTLPKVVENLG</sequence>
<dbReference type="InterPro" id="IPR015020">
    <property type="entry name" value="Rv2525c-like_Glyco_Hydro-like"/>
</dbReference>
<evidence type="ECO:0000313" key="3">
    <source>
        <dbReference type="EMBL" id="RGK84595.1"/>
    </source>
</evidence>
<dbReference type="Proteomes" id="UP000261324">
    <property type="component" value="Unassembled WGS sequence"/>
</dbReference>
<organism evidence="3 4">
    <name type="scientific">Dorea formicigenerans</name>
    <dbReference type="NCBI Taxonomy" id="39486"/>
    <lineage>
        <taxon>Bacteria</taxon>
        <taxon>Bacillati</taxon>
        <taxon>Bacillota</taxon>
        <taxon>Clostridia</taxon>
        <taxon>Lachnospirales</taxon>
        <taxon>Lachnospiraceae</taxon>
        <taxon>Dorea</taxon>
    </lineage>
</organism>
<dbReference type="InterPro" id="IPR036366">
    <property type="entry name" value="PGBDSf"/>
</dbReference>
<dbReference type="Gene3D" id="3.20.20.80">
    <property type="entry name" value="Glycosidases"/>
    <property type="match status" value="1"/>
</dbReference>
<reference evidence="3 4" key="1">
    <citation type="submission" date="2018-08" db="EMBL/GenBank/DDBJ databases">
        <title>A genome reference for cultivated species of the human gut microbiota.</title>
        <authorList>
            <person name="Zou Y."/>
            <person name="Xue W."/>
            <person name="Luo G."/>
        </authorList>
    </citation>
    <scope>NUCLEOTIDE SEQUENCE [LARGE SCALE GENOMIC DNA]</scope>
    <source>
        <strain evidence="3 4">TF09-3</strain>
    </source>
</reference>
<dbReference type="AlphaFoldDB" id="A0A3E4PXS5"/>
<dbReference type="InterPro" id="IPR017853">
    <property type="entry name" value="GH"/>
</dbReference>
<dbReference type="Pfam" id="PF08924">
    <property type="entry name" value="Rv2525c_GlyHyd-like"/>
    <property type="match status" value="1"/>
</dbReference>
<protein>
    <submittedName>
        <fullName evidence="3">DUF1906 domain-containing protein</fullName>
    </submittedName>
</protein>
<dbReference type="InterPro" id="IPR036365">
    <property type="entry name" value="PGBD-like_sf"/>
</dbReference>
<evidence type="ECO:0000259" key="2">
    <source>
        <dbReference type="Pfam" id="PF08924"/>
    </source>
</evidence>
<gene>
    <name evidence="3" type="ORF">DXC93_06005</name>
</gene>
<proteinExistence type="predicted"/>
<feature type="domain" description="Rv2525c-like glycoside hydrolase-like" evidence="2">
    <location>
        <begin position="308"/>
        <end position="479"/>
    </location>
</feature>
<accession>A0A3E4PXS5</accession>
<dbReference type="Pfam" id="PF01471">
    <property type="entry name" value="PG_binding_1"/>
    <property type="match status" value="1"/>
</dbReference>
<dbReference type="SUPFAM" id="SSF51445">
    <property type="entry name" value="(Trans)glycosidases"/>
    <property type="match status" value="1"/>
</dbReference>
<dbReference type="Gene3D" id="1.10.101.10">
    <property type="entry name" value="PGBD-like superfamily/PGBD"/>
    <property type="match status" value="2"/>
</dbReference>
<feature type="domain" description="Peptidoglycan binding-like" evidence="1">
    <location>
        <begin position="227"/>
        <end position="281"/>
    </location>
</feature>